<evidence type="ECO:0000256" key="5">
    <source>
        <dbReference type="ARBA" id="ARBA00022840"/>
    </source>
</evidence>
<sequence length="585" mass="65780">MSWLFGIRKDGGIPPEAFNIPTPPDADGGGDDKSRKNKGSTAFANFDSRPFEVAAKAVKELEQSKHAKDAFELVKLQEATKQMEYQAELKKMEAHIEQTRIEQKRLEAEERRKTIQEETRQHQQRAQYQDQLARKRYEDQLLQQQRMNEENLRKQEESVAKQEALRKATIEHEMNLRSKAEQEKVRAKMKARAEFERENHDIIMEQIRVKAAENRKTILESITTAGSVIGAGAQSLLKDWDKTMVAVGGLSLLALGVYSAKASTSVTARYIEARLGKPTLVRETSRISLLEALKHPILTAKKLKPKSGDTLSGVILAPTLEERLRDVAIATKNTKKNGGMYRNILMYGPPGTGKTMFVKKLATHSGMDYAILTGGDVAPMGSEGVTAIHKVFDWASSSRKGLLLFIDEADAFLRKRSSVYISENLRAMLNAFLYRTGEQSNKFMLVLASNTPEQFDWAVNDRLDEMVEFSLPGLEERERLVRLYFDKFVLEPAASGSKRLKVAQFDYGALCSEMARLTAGMSGREIAKLGVAWQAAAYASEDGVLTEKMVMDRCLSAIKQHKQKVEWQSDQERQESKSVTFSEAS</sequence>
<dbReference type="PANTHER" id="PTHR23075">
    <property type="entry name" value="PUTATIVE ATP-ASE"/>
    <property type="match status" value="1"/>
</dbReference>
<keyword evidence="13" id="KW-1185">Reference proteome</keyword>
<keyword evidence="6" id="KW-0175">Coiled coil</keyword>
<dbReference type="GO" id="GO:0007005">
    <property type="term" value="P:mitochondrion organization"/>
    <property type="evidence" value="ECO:0007669"/>
    <property type="project" value="TreeGrafter"/>
</dbReference>
<evidence type="ECO:0000313" key="13">
    <source>
        <dbReference type="Proteomes" id="UP001367676"/>
    </source>
</evidence>
<dbReference type="Proteomes" id="UP001367676">
    <property type="component" value="Unassembled WGS sequence"/>
</dbReference>
<feature type="region of interest" description="Disordered" evidence="10">
    <location>
        <begin position="111"/>
        <end position="131"/>
    </location>
</feature>
<evidence type="ECO:0000256" key="6">
    <source>
        <dbReference type="ARBA" id="ARBA00023054"/>
    </source>
</evidence>
<dbReference type="InterPro" id="IPR003959">
    <property type="entry name" value="ATPase_AAA_core"/>
</dbReference>
<evidence type="ECO:0000256" key="4">
    <source>
        <dbReference type="ARBA" id="ARBA00022792"/>
    </source>
</evidence>
<evidence type="ECO:0000256" key="2">
    <source>
        <dbReference type="ARBA" id="ARBA00004436"/>
    </source>
</evidence>
<dbReference type="SMART" id="SM00382">
    <property type="entry name" value="AAA"/>
    <property type="match status" value="1"/>
</dbReference>
<evidence type="ECO:0000256" key="9">
    <source>
        <dbReference type="ARBA" id="ARBA00023271"/>
    </source>
</evidence>
<dbReference type="GO" id="GO:0042645">
    <property type="term" value="C:mitochondrial nucleoid"/>
    <property type="evidence" value="ECO:0007669"/>
    <property type="project" value="UniProtKB-SubCell"/>
</dbReference>
<organism evidence="12 13">
    <name type="scientific">Parthenolecanium corni</name>
    <dbReference type="NCBI Taxonomy" id="536013"/>
    <lineage>
        <taxon>Eukaryota</taxon>
        <taxon>Metazoa</taxon>
        <taxon>Ecdysozoa</taxon>
        <taxon>Arthropoda</taxon>
        <taxon>Hexapoda</taxon>
        <taxon>Insecta</taxon>
        <taxon>Pterygota</taxon>
        <taxon>Neoptera</taxon>
        <taxon>Paraneoptera</taxon>
        <taxon>Hemiptera</taxon>
        <taxon>Sternorrhyncha</taxon>
        <taxon>Coccoidea</taxon>
        <taxon>Coccidae</taxon>
        <taxon>Parthenolecanium</taxon>
    </lineage>
</organism>
<dbReference type="InterPro" id="IPR027417">
    <property type="entry name" value="P-loop_NTPase"/>
</dbReference>
<dbReference type="SUPFAM" id="SSF52540">
    <property type="entry name" value="P-loop containing nucleoside triphosphate hydrolases"/>
    <property type="match status" value="1"/>
</dbReference>
<evidence type="ECO:0000259" key="11">
    <source>
        <dbReference type="SMART" id="SM00382"/>
    </source>
</evidence>
<evidence type="ECO:0000313" key="12">
    <source>
        <dbReference type="EMBL" id="KAK7602458.1"/>
    </source>
</evidence>
<evidence type="ECO:0000256" key="8">
    <source>
        <dbReference type="ARBA" id="ARBA00023136"/>
    </source>
</evidence>
<keyword evidence="7" id="KW-0496">Mitochondrion</keyword>
<dbReference type="InterPro" id="IPR021911">
    <property type="entry name" value="ATAD3_N"/>
</dbReference>
<protein>
    <recommendedName>
        <fullName evidence="11">AAA+ ATPase domain-containing protein</fullName>
    </recommendedName>
</protein>
<dbReference type="GO" id="GO:0008270">
    <property type="term" value="F:zinc ion binding"/>
    <property type="evidence" value="ECO:0007669"/>
    <property type="project" value="TreeGrafter"/>
</dbReference>
<dbReference type="CDD" id="cd19512">
    <property type="entry name" value="RecA-like_ATAD3-like"/>
    <property type="match status" value="1"/>
</dbReference>
<dbReference type="Pfam" id="PF00004">
    <property type="entry name" value="AAA"/>
    <property type="match status" value="1"/>
</dbReference>
<keyword evidence="9" id="KW-1135">Mitochondrion nucleoid</keyword>
<dbReference type="FunFam" id="3.40.50.300:FF:000470">
    <property type="entry name" value="ATPase family, AAA domain containing 3A"/>
    <property type="match status" value="1"/>
</dbReference>
<comment type="subcellular location">
    <subcellularLocation>
        <location evidence="1">Mitochondrion inner membrane</location>
    </subcellularLocation>
    <subcellularLocation>
        <location evidence="2">Mitochondrion matrix</location>
        <location evidence="2">Mitochondrion nucleoid</location>
    </subcellularLocation>
</comment>
<name>A0AAN9TQU3_9HEMI</name>
<dbReference type="Gene3D" id="3.40.50.300">
    <property type="entry name" value="P-loop containing nucleotide triphosphate hydrolases"/>
    <property type="match status" value="1"/>
</dbReference>
<keyword evidence="4" id="KW-0999">Mitochondrion inner membrane</keyword>
<dbReference type="GO" id="GO:0005524">
    <property type="term" value="F:ATP binding"/>
    <property type="evidence" value="ECO:0007669"/>
    <property type="project" value="UniProtKB-KW"/>
</dbReference>
<dbReference type="Pfam" id="PF12037">
    <property type="entry name" value="ATAD3_N"/>
    <property type="match status" value="1"/>
</dbReference>
<reference evidence="12 13" key="1">
    <citation type="submission" date="2024-03" db="EMBL/GenBank/DDBJ databases">
        <title>Adaptation during the transition from Ophiocordyceps entomopathogen to insect associate is accompanied by gene loss and intensified selection.</title>
        <authorList>
            <person name="Ward C.M."/>
            <person name="Onetto C.A."/>
            <person name="Borneman A.R."/>
        </authorList>
    </citation>
    <scope>NUCLEOTIDE SEQUENCE [LARGE SCALE GENOMIC DNA]</scope>
    <source>
        <strain evidence="12">AWRI1</strain>
        <tissue evidence="12">Single Adult Female</tissue>
    </source>
</reference>
<proteinExistence type="predicted"/>
<feature type="domain" description="AAA+ ATPase" evidence="11">
    <location>
        <begin position="340"/>
        <end position="473"/>
    </location>
</feature>
<dbReference type="GO" id="GO:0016887">
    <property type="term" value="F:ATP hydrolysis activity"/>
    <property type="evidence" value="ECO:0007669"/>
    <property type="project" value="InterPro"/>
</dbReference>
<keyword evidence="3" id="KW-0547">Nucleotide-binding</keyword>
<dbReference type="GO" id="GO:0005743">
    <property type="term" value="C:mitochondrial inner membrane"/>
    <property type="evidence" value="ECO:0007669"/>
    <property type="project" value="UniProtKB-SubCell"/>
</dbReference>
<evidence type="ECO:0000256" key="3">
    <source>
        <dbReference type="ARBA" id="ARBA00022741"/>
    </source>
</evidence>
<keyword evidence="8" id="KW-0472">Membrane</keyword>
<dbReference type="AlphaFoldDB" id="A0AAN9TQU3"/>
<comment type="caution">
    <text evidence="12">The sequence shown here is derived from an EMBL/GenBank/DDBJ whole genome shotgun (WGS) entry which is preliminary data.</text>
</comment>
<evidence type="ECO:0000256" key="10">
    <source>
        <dbReference type="SAM" id="MobiDB-lite"/>
    </source>
</evidence>
<keyword evidence="5" id="KW-0067">ATP-binding</keyword>
<dbReference type="PANTHER" id="PTHR23075:SF0">
    <property type="entry name" value="ATPASE FAMILY AAA DOMAIN-CONTAINING PROTEIN 3"/>
    <property type="match status" value="1"/>
</dbReference>
<dbReference type="InterPro" id="IPR003593">
    <property type="entry name" value="AAA+_ATPase"/>
</dbReference>
<evidence type="ECO:0000256" key="7">
    <source>
        <dbReference type="ARBA" id="ARBA00023128"/>
    </source>
</evidence>
<evidence type="ECO:0000256" key="1">
    <source>
        <dbReference type="ARBA" id="ARBA00004273"/>
    </source>
</evidence>
<feature type="region of interest" description="Disordered" evidence="10">
    <location>
        <begin position="9"/>
        <end position="43"/>
    </location>
</feature>
<gene>
    <name evidence="12" type="ORF">V9T40_008047</name>
</gene>
<accession>A0AAN9TQU3</accession>
<dbReference type="EMBL" id="JBBCAQ010000008">
    <property type="protein sequence ID" value="KAK7602458.1"/>
    <property type="molecule type" value="Genomic_DNA"/>
</dbReference>
<feature type="compositionally biased region" description="Basic and acidic residues" evidence="10">
    <location>
        <begin position="111"/>
        <end position="121"/>
    </location>
</feature>